<evidence type="ECO:0000256" key="2">
    <source>
        <dbReference type="ARBA" id="ARBA00022485"/>
    </source>
</evidence>
<dbReference type="GO" id="GO:0016779">
    <property type="term" value="F:nucleotidyltransferase activity"/>
    <property type="evidence" value="ECO:0007669"/>
    <property type="project" value="UniProtKB-KW"/>
</dbReference>
<keyword evidence="6" id="KW-0408">Iron</keyword>
<keyword evidence="10" id="KW-0808">Transferase</keyword>
<organism evidence="10">
    <name type="scientific">mine drainage metagenome</name>
    <dbReference type="NCBI Taxonomy" id="410659"/>
    <lineage>
        <taxon>unclassified sequences</taxon>
        <taxon>metagenomes</taxon>
        <taxon>ecological metagenomes</taxon>
    </lineage>
</organism>
<feature type="compositionally biased region" description="Low complexity" evidence="8">
    <location>
        <begin position="112"/>
        <end position="134"/>
    </location>
</feature>
<protein>
    <submittedName>
        <fullName evidence="10">DNA primase, large subunit</fullName>
        <ecNumber evidence="10">2.7.7.-</ecNumber>
    </submittedName>
</protein>
<feature type="region of interest" description="Disordered" evidence="8">
    <location>
        <begin position="110"/>
        <end position="134"/>
    </location>
</feature>
<keyword evidence="3" id="KW-0639">Primosome</keyword>
<dbReference type="GO" id="GO:0051539">
    <property type="term" value="F:4 iron, 4 sulfur cluster binding"/>
    <property type="evidence" value="ECO:0007669"/>
    <property type="project" value="UniProtKB-KW"/>
</dbReference>
<sequence length="134" mass="14456">MVVRPARAARLLEEAIRRALADPVPLQEAVVQFVREREAELFGTLATRMPLPTARPGGPAGQLLPDRFPPCIRKMRRTLQAGENLSHAGRFALAAFLHRAGADPETIVDAYRGAPTSTSRSRATRSSTSPSTGA</sequence>
<dbReference type="EC" id="2.7.7.-" evidence="10"/>
<comment type="caution">
    <text evidence="10">The sequence shown here is derived from an EMBL/GenBank/DDBJ whole genome shotgun (WGS) entry which is preliminary data.</text>
</comment>
<keyword evidence="4" id="KW-0235">DNA replication</keyword>
<evidence type="ECO:0000313" key="10">
    <source>
        <dbReference type="EMBL" id="EQD37147.1"/>
    </source>
</evidence>
<evidence type="ECO:0000256" key="7">
    <source>
        <dbReference type="ARBA" id="ARBA00023014"/>
    </source>
</evidence>
<evidence type="ECO:0000256" key="8">
    <source>
        <dbReference type="SAM" id="MobiDB-lite"/>
    </source>
</evidence>
<keyword evidence="7" id="KW-0411">Iron-sulfur</keyword>
<dbReference type="EMBL" id="AUZY01010786">
    <property type="protein sequence ID" value="EQD37147.1"/>
    <property type="molecule type" value="Genomic_DNA"/>
</dbReference>
<proteinExistence type="predicted"/>
<name>T0YZ00_9ZZZZ</name>
<keyword evidence="2" id="KW-0004">4Fe-4S</keyword>
<comment type="cofactor">
    <cofactor evidence="1">
        <name>[4Fe-4S] cluster</name>
        <dbReference type="ChEBI" id="CHEBI:49883"/>
    </cofactor>
</comment>
<dbReference type="AlphaFoldDB" id="T0YZ00"/>
<accession>T0YZ00</accession>
<dbReference type="GO" id="GO:0046872">
    <property type="term" value="F:metal ion binding"/>
    <property type="evidence" value="ECO:0007669"/>
    <property type="project" value="UniProtKB-KW"/>
</dbReference>
<feature type="region of interest" description="Disordered" evidence="8">
    <location>
        <begin position="49"/>
        <end position="68"/>
    </location>
</feature>
<dbReference type="GO" id="GO:0006269">
    <property type="term" value="P:DNA replication, synthesis of primer"/>
    <property type="evidence" value="ECO:0007669"/>
    <property type="project" value="UniProtKB-KW"/>
</dbReference>
<keyword evidence="5" id="KW-0479">Metal-binding</keyword>
<feature type="non-terminal residue" evidence="10">
    <location>
        <position position="134"/>
    </location>
</feature>
<evidence type="ECO:0000256" key="4">
    <source>
        <dbReference type="ARBA" id="ARBA00022705"/>
    </source>
</evidence>
<evidence type="ECO:0000256" key="6">
    <source>
        <dbReference type="ARBA" id="ARBA00023004"/>
    </source>
</evidence>
<dbReference type="InterPro" id="IPR058560">
    <property type="entry name" value="DNA_primase_C"/>
</dbReference>
<keyword evidence="10" id="KW-0548">Nucleotidyltransferase</keyword>
<dbReference type="SUPFAM" id="SSF140914">
    <property type="entry name" value="PriB N-terminal domain-like"/>
    <property type="match status" value="1"/>
</dbReference>
<evidence type="ECO:0000256" key="1">
    <source>
        <dbReference type="ARBA" id="ARBA00001966"/>
    </source>
</evidence>
<gene>
    <name evidence="10" type="ORF">B1B_16226</name>
</gene>
<reference evidence="10" key="1">
    <citation type="submission" date="2013-08" db="EMBL/GenBank/DDBJ databases">
        <authorList>
            <person name="Mendez C."/>
            <person name="Richter M."/>
            <person name="Ferrer M."/>
            <person name="Sanchez J."/>
        </authorList>
    </citation>
    <scope>NUCLEOTIDE SEQUENCE</scope>
</reference>
<reference evidence="10" key="2">
    <citation type="journal article" date="2014" name="ISME J.">
        <title>Microbial stratification in low pH oxic and suboxic macroscopic growths along an acid mine drainage.</title>
        <authorList>
            <person name="Mendez-Garcia C."/>
            <person name="Mesa V."/>
            <person name="Sprenger R.R."/>
            <person name="Richter M."/>
            <person name="Diez M.S."/>
            <person name="Solano J."/>
            <person name="Bargiela R."/>
            <person name="Golyshina O.V."/>
            <person name="Manteca A."/>
            <person name="Ramos J.L."/>
            <person name="Gallego J.R."/>
            <person name="Llorente I."/>
            <person name="Martins Dos Santos V.A."/>
            <person name="Jensen O.N."/>
            <person name="Pelaez A.I."/>
            <person name="Sanchez J."/>
            <person name="Ferrer M."/>
        </authorList>
    </citation>
    <scope>NUCLEOTIDE SEQUENCE</scope>
</reference>
<dbReference type="Pfam" id="PF04104">
    <property type="entry name" value="DNA_primase_lrg"/>
    <property type="match status" value="1"/>
</dbReference>
<feature type="domain" description="DNA primase large subunit C-terminal" evidence="9">
    <location>
        <begin position="64"/>
        <end position="117"/>
    </location>
</feature>
<evidence type="ECO:0000256" key="3">
    <source>
        <dbReference type="ARBA" id="ARBA00022515"/>
    </source>
</evidence>
<evidence type="ECO:0000259" key="9">
    <source>
        <dbReference type="Pfam" id="PF04104"/>
    </source>
</evidence>
<dbReference type="GO" id="GO:1990077">
    <property type="term" value="C:primosome complex"/>
    <property type="evidence" value="ECO:0007669"/>
    <property type="project" value="UniProtKB-KW"/>
</dbReference>
<evidence type="ECO:0000256" key="5">
    <source>
        <dbReference type="ARBA" id="ARBA00022723"/>
    </source>
</evidence>